<dbReference type="AlphaFoldDB" id="A0A426ZLA4"/>
<protein>
    <submittedName>
        <fullName evidence="1">Uncharacterized protein</fullName>
    </submittedName>
</protein>
<organism evidence="1 2">
    <name type="scientific">Ensete ventricosum</name>
    <name type="common">Abyssinian banana</name>
    <name type="synonym">Musa ensete</name>
    <dbReference type="NCBI Taxonomy" id="4639"/>
    <lineage>
        <taxon>Eukaryota</taxon>
        <taxon>Viridiplantae</taxon>
        <taxon>Streptophyta</taxon>
        <taxon>Embryophyta</taxon>
        <taxon>Tracheophyta</taxon>
        <taxon>Spermatophyta</taxon>
        <taxon>Magnoliopsida</taxon>
        <taxon>Liliopsida</taxon>
        <taxon>Zingiberales</taxon>
        <taxon>Musaceae</taxon>
        <taxon>Ensete</taxon>
    </lineage>
</organism>
<accession>A0A426ZLA4</accession>
<comment type="caution">
    <text evidence="1">The sequence shown here is derived from an EMBL/GenBank/DDBJ whole genome shotgun (WGS) entry which is preliminary data.</text>
</comment>
<reference evidence="1 2" key="1">
    <citation type="journal article" date="2014" name="Agronomy (Basel)">
        <title>A Draft Genome Sequence for Ensete ventricosum, the Drought-Tolerant Tree Against Hunger.</title>
        <authorList>
            <person name="Harrison J."/>
            <person name="Moore K.A."/>
            <person name="Paszkiewicz K."/>
            <person name="Jones T."/>
            <person name="Grant M."/>
            <person name="Ambacheew D."/>
            <person name="Muzemil S."/>
            <person name="Studholme D.J."/>
        </authorList>
    </citation>
    <scope>NUCLEOTIDE SEQUENCE [LARGE SCALE GENOMIC DNA]</scope>
</reference>
<proteinExistence type="predicted"/>
<dbReference type="Proteomes" id="UP000287651">
    <property type="component" value="Unassembled WGS sequence"/>
</dbReference>
<name>A0A426ZLA4_ENSVE</name>
<evidence type="ECO:0000313" key="2">
    <source>
        <dbReference type="Proteomes" id="UP000287651"/>
    </source>
</evidence>
<gene>
    <name evidence="1" type="ORF">B296_00009777</name>
</gene>
<sequence length="255" mass="27800">MEVDERTPRLGLQKKVNLLSIVCLPFVLMPLLGSRSSSHSLYVGRTKRNEKERGKVAGGYIHHEDLPANCCWVWKADTGSRCVAEREERVKWRTPGVNQKKFSALPLMETCRLRQPSTHRSSSHGDGLPLEVHEVGLMAFKIHEAALVELGDEGGGLPVDVGLPHPHPSVLVAGSDLPGHVPRLPVGLLVLVLGLEEEKTGRRRRLASSHSLSFLFFHTLLFRALCEEVWGASAPFYSQGRPRASGSGGGGGGGR</sequence>
<evidence type="ECO:0000313" key="1">
    <source>
        <dbReference type="EMBL" id="RRT64782.1"/>
    </source>
</evidence>
<dbReference type="EMBL" id="AMZH03006058">
    <property type="protein sequence ID" value="RRT64782.1"/>
    <property type="molecule type" value="Genomic_DNA"/>
</dbReference>